<feature type="region of interest" description="Disordered" evidence="2">
    <location>
        <begin position="265"/>
        <end position="292"/>
    </location>
</feature>
<feature type="compositionally biased region" description="Polar residues" evidence="2">
    <location>
        <begin position="1308"/>
        <end position="1320"/>
    </location>
</feature>
<feature type="compositionally biased region" description="Basic and acidic residues" evidence="2">
    <location>
        <begin position="1060"/>
        <end position="1087"/>
    </location>
</feature>
<name>A0ABD3WLW5_SINWO</name>
<feature type="region of interest" description="Disordered" evidence="2">
    <location>
        <begin position="1254"/>
        <end position="1484"/>
    </location>
</feature>
<dbReference type="Proteomes" id="UP001634394">
    <property type="component" value="Unassembled WGS sequence"/>
</dbReference>
<evidence type="ECO:0000256" key="1">
    <source>
        <dbReference type="SAM" id="Coils"/>
    </source>
</evidence>
<feature type="region of interest" description="Disordered" evidence="2">
    <location>
        <begin position="1196"/>
        <end position="1221"/>
    </location>
</feature>
<dbReference type="InterPro" id="IPR042849">
    <property type="entry name" value="ARHGEF33"/>
</dbReference>
<feature type="region of interest" description="Disordered" evidence="2">
    <location>
        <begin position="739"/>
        <end position="762"/>
    </location>
</feature>
<evidence type="ECO:0000256" key="2">
    <source>
        <dbReference type="SAM" id="MobiDB-lite"/>
    </source>
</evidence>
<feature type="region of interest" description="Disordered" evidence="2">
    <location>
        <begin position="573"/>
        <end position="593"/>
    </location>
</feature>
<feature type="compositionally biased region" description="Polar residues" evidence="2">
    <location>
        <begin position="1337"/>
        <end position="1349"/>
    </location>
</feature>
<dbReference type="SUPFAM" id="SSF48065">
    <property type="entry name" value="DBL homology domain (DH-domain)"/>
    <property type="match status" value="1"/>
</dbReference>
<feature type="compositionally biased region" description="Basic and acidic residues" evidence="2">
    <location>
        <begin position="912"/>
        <end position="978"/>
    </location>
</feature>
<dbReference type="InterPro" id="IPR000219">
    <property type="entry name" value="DH_dom"/>
</dbReference>
<keyword evidence="1" id="KW-0175">Coiled coil</keyword>
<dbReference type="EMBL" id="JBJQND010000006">
    <property type="protein sequence ID" value="KAL3874316.1"/>
    <property type="molecule type" value="Genomic_DNA"/>
</dbReference>
<feature type="region of interest" description="Disordered" evidence="2">
    <location>
        <begin position="492"/>
        <end position="549"/>
    </location>
</feature>
<feature type="region of interest" description="Disordered" evidence="2">
    <location>
        <begin position="890"/>
        <end position="1116"/>
    </location>
</feature>
<feature type="compositionally biased region" description="Basic and acidic residues" evidence="2">
    <location>
        <begin position="1029"/>
        <end position="1041"/>
    </location>
</feature>
<proteinExistence type="predicted"/>
<organism evidence="4 5">
    <name type="scientific">Sinanodonta woodiana</name>
    <name type="common">Chinese pond mussel</name>
    <name type="synonym">Anodonta woodiana</name>
    <dbReference type="NCBI Taxonomy" id="1069815"/>
    <lineage>
        <taxon>Eukaryota</taxon>
        <taxon>Metazoa</taxon>
        <taxon>Spiralia</taxon>
        <taxon>Lophotrochozoa</taxon>
        <taxon>Mollusca</taxon>
        <taxon>Bivalvia</taxon>
        <taxon>Autobranchia</taxon>
        <taxon>Heteroconchia</taxon>
        <taxon>Palaeoheterodonta</taxon>
        <taxon>Unionida</taxon>
        <taxon>Unionoidea</taxon>
        <taxon>Unionidae</taxon>
        <taxon>Unioninae</taxon>
        <taxon>Sinanodonta</taxon>
    </lineage>
</organism>
<feature type="coiled-coil region" evidence="1">
    <location>
        <begin position="115"/>
        <end position="177"/>
    </location>
</feature>
<feature type="compositionally biased region" description="Acidic residues" evidence="2">
    <location>
        <begin position="267"/>
        <end position="277"/>
    </location>
</feature>
<comment type="caution">
    <text evidence="4">The sequence shown here is derived from an EMBL/GenBank/DDBJ whole genome shotgun (WGS) entry which is preliminary data.</text>
</comment>
<feature type="compositionally biased region" description="Polar residues" evidence="2">
    <location>
        <begin position="1042"/>
        <end position="1053"/>
    </location>
</feature>
<dbReference type="SMART" id="SM00325">
    <property type="entry name" value="RhoGEF"/>
    <property type="match status" value="1"/>
</dbReference>
<feature type="compositionally biased region" description="Basic and acidic residues" evidence="2">
    <location>
        <begin position="1411"/>
        <end position="1424"/>
    </location>
</feature>
<feature type="compositionally biased region" description="Basic and acidic residues" evidence="2">
    <location>
        <begin position="1439"/>
        <end position="1456"/>
    </location>
</feature>
<feature type="compositionally biased region" description="Polar residues" evidence="2">
    <location>
        <begin position="1372"/>
        <end position="1409"/>
    </location>
</feature>
<reference evidence="4 5" key="1">
    <citation type="submission" date="2024-11" db="EMBL/GenBank/DDBJ databases">
        <title>Chromosome-level genome assembly of the freshwater bivalve Anodonta woodiana.</title>
        <authorList>
            <person name="Chen X."/>
        </authorList>
    </citation>
    <scope>NUCLEOTIDE SEQUENCE [LARGE SCALE GENOMIC DNA]</scope>
    <source>
        <strain evidence="4">MN2024</strain>
        <tissue evidence="4">Gills</tissue>
    </source>
</reference>
<sequence length="1484" mass="166901">MKTFCCTMIPHSSQVKQDAVEFWYFSRLVKPVKDNEEGPDLAPKAPTWSCKFSDDLGDLARNMAADMPASPAAMDQGNFEEQLSMVQQMVQEMKQGFTTAMEELSKIQYGDQTLQKQLADTKQECKEDIKDIQQAVKDIKLEVQKIAAQVREVTTAQKDLRERVESYQDDKTVLLDELEKSGIISSDTRMRLQMRLGADQHREDNAVPEVTTMVNTYLDSIQPHTAAVGDEDQYQSDSSLTATVSRNMGLTQALGEKCLHLNLTTSSEEEEEEEDKEQELPHFSPHPDVQNQGSFHREEVAHDIVEAERDYCSQLWTLMDTFINPLRQGEILTPRDLNRVFPPYMPQLYEQHCIMLHKLEDRLTKWKWNGIVGDVFAKLTDSQDSDSGLTLYRMYINDFPTIINSMNRWFAQSIHFREIMQSTCMATSPVLTLLLAPLHQVPKYSLLVKSMLKWTSADHPDRYYLEMALSRLKLFLKNMNDELEHAMQVLNIGSSNDGDGPSHRSHELGNSQSSGSSSIEANPASTTKDSGIQSNGEDVQRGHLSSTSNQRYLQQTLRERQQALDAENIYRKESNQGQPRSHHLAYGSQPNLSQPLIHFDNGRSSPYMFSNQNKKFYSSQTKLHLPFDRSEKAKLRKRPDGQKMGQYSSHMRPLTPQILSYTQNRHFPDGRVHLREGSFGRGHQRPASAVEFTGADFERQQKIIELLAYHNALTPRQSSSHDRRKSDFYMSVPKYLGAYTSESRDDGNQEEHPVQGRGRSSHKHFLAAKEKILYQGSDEIHEDEKGDDSYFRNYSGKRGHHVPKTQSVEDYGIYGDDDNDAQDEVEADEHQQIPAMNVMNVPHRPKIMVPRWRQNSPSYVAGVDLDKQPNGSSQEQFATSLAQILINPGTKNNVKGRVSPIVHSGNASSKQTQEKERNRARVELSGDQDIKFKQVTDTTKQGETESPTSDKRSKESEKHPFMDTQPEKVNDNNIEAHKTISVSHFKEKNHHGNSTDSLKESGKIPDTSDFLEKRDNQAQAIIDGSHSYRRAESKSSIDNRSLKVSSVSASETPQIVPEASDLKEDRSAVKPAKRDWSSLMPKDEHGPKLLTGTPEISDSVQKAQSVPKSGGDDKHNIQTQNLIDYFQNRRFISAVSPGRDSSMEGKIINGVQRSSTPNPVFDKYGNDIINFETFGSDERNGDIKAVLTKQMILSEGQASANHRKEREGQSSIGQKKSKADTDDSVIVREVNDIEESVTQNGHSHKKQLSLVSFSKTGEPSGHQGISNLKKLEETKDSGKKEVETKEMAVNKTSGQSVIKPSANFAKLQRTTSPTPYSKISQPVGPVKIPNIPEKVNRSMQNMNGNSNGADTGDLSRRAISPHFHEKPVEIENQLSSLLKETDEITNASRARRSPSPNKGSAERSLSPSKGNLKDTKIPVRKKDSGPGLTLPNQSNVSKSTEDISKIKKKSAFKDSIKSLFGRKKHGTPEEEAAMHKPGEADQYL</sequence>
<evidence type="ECO:0000313" key="5">
    <source>
        <dbReference type="Proteomes" id="UP001634394"/>
    </source>
</evidence>
<keyword evidence="5" id="KW-1185">Reference proteome</keyword>
<dbReference type="Pfam" id="PF00621">
    <property type="entry name" value="RhoGEF"/>
    <property type="match status" value="1"/>
</dbReference>
<dbReference type="PANTHER" id="PTHR46944">
    <property type="entry name" value="RHO GUANINE NUCLEOTIDE EXCHANGE FACTOR 33"/>
    <property type="match status" value="1"/>
</dbReference>
<evidence type="ECO:0000259" key="3">
    <source>
        <dbReference type="PROSITE" id="PS50010"/>
    </source>
</evidence>
<dbReference type="InterPro" id="IPR035899">
    <property type="entry name" value="DBL_dom_sf"/>
</dbReference>
<feature type="compositionally biased region" description="Basic and acidic residues" evidence="2">
    <location>
        <begin position="742"/>
        <end position="754"/>
    </location>
</feature>
<feature type="compositionally biased region" description="Basic and acidic residues" evidence="2">
    <location>
        <begin position="1466"/>
        <end position="1484"/>
    </location>
</feature>
<feature type="compositionally biased region" description="Polar residues" evidence="2">
    <location>
        <begin position="519"/>
        <end position="549"/>
    </location>
</feature>
<dbReference type="Gene3D" id="1.20.900.10">
    <property type="entry name" value="Dbl homology (DH) domain"/>
    <property type="match status" value="1"/>
</dbReference>
<gene>
    <name evidence="4" type="ORF">ACJMK2_037348</name>
</gene>
<dbReference type="PANTHER" id="PTHR46944:SF1">
    <property type="entry name" value="RHO GUANINE NUCLEOTIDE EXCHANGE FACTOR 33"/>
    <property type="match status" value="1"/>
</dbReference>
<dbReference type="PROSITE" id="PS50010">
    <property type="entry name" value="DH_2"/>
    <property type="match status" value="1"/>
</dbReference>
<feature type="domain" description="DH" evidence="3">
    <location>
        <begin position="296"/>
        <end position="482"/>
    </location>
</feature>
<evidence type="ECO:0000313" key="4">
    <source>
        <dbReference type="EMBL" id="KAL3874316.1"/>
    </source>
</evidence>
<feature type="compositionally biased region" description="Basic and acidic residues" evidence="2">
    <location>
        <begin position="1269"/>
        <end position="1288"/>
    </location>
</feature>
<feature type="compositionally biased region" description="Polar residues" evidence="2">
    <location>
        <begin position="1094"/>
        <end position="1107"/>
    </location>
</feature>
<protein>
    <recommendedName>
        <fullName evidence="3">DH domain-containing protein</fullName>
    </recommendedName>
</protein>
<accession>A0ABD3WLW5</accession>